<dbReference type="InterPro" id="IPR019734">
    <property type="entry name" value="TPR_rpt"/>
</dbReference>
<evidence type="ECO:0000256" key="1">
    <source>
        <dbReference type="PROSITE-ProRule" id="PRU00339"/>
    </source>
</evidence>
<dbReference type="InterPro" id="IPR011495">
    <property type="entry name" value="Sig_transdc_His_kin_sub2_dim/P"/>
</dbReference>
<organism evidence="5 6">
    <name type="scientific">Algoriphagus alkaliphilus</name>
    <dbReference type="NCBI Taxonomy" id="279824"/>
    <lineage>
        <taxon>Bacteria</taxon>
        <taxon>Pseudomonadati</taxon>
        <taxon>Bacteroidota</taxon>
        <taxon>Cytophagia</taxon>
        <taxon>Cytophagales</taxon>
        <taxon>Cyclobacteriaceae</taxon>
        <taxon>Algoriphagus</taxon>
    </lineage>
</organism>
<keyword evidence="6" id="KW-1185">Reference proteome</keyword>
<dbReference type="SMART" id="SM00028">
    <property type="entry name" value="TPR"/>
    <property type="match status" value="6"/>
</dbReference>
<dbReference type="InterPro" id="IPR003594">
    <property type="entry name" value="HATPase_dom"/>
</dbReference>
<dbReference type="InterPro" id="IPR005467">
    <property type="entry name" value="His_kinase_dom"/>
</dbReference>
<dbReference type="OrthoDB" id="9767435at2"/>
<dbReference type="EMBL" id="FMXE01000016">
    <property type="protein sequence ID" value="SDA81018.1"/>
    <property type="molecule type" value="Genomic_DNA"/>
</dbReference>
<dbReference type="Proteomes" id="UP000198756">
    <property type="component" value="Unassembled WGS sequence"/>
</dbReference>
<dbReference type="PANTHER" id="PTHR43065:SF23">
    <property type="entry name" value="SENSOR HISTIDINE KINASE PDTAS"/>
    <property type="match status" value="1"/>
</dbReference>
<dbReference type="InterPro" id="IPR036890">
    <property type="entry name" value="HATPase_C_sf"/>
</dbReference>
<evidence type="ECO:0000256" key="2">
    <source>
        <dbReference type="SAM" id="Coils"/>
    </source>
</evidence>
<keyword evidence="5" id="KW-0808">Transferase</keyword>
<dbReference type="SUPFAM" id="SSF55874">
    <property type="entry name" value="ATPase domain of HSP90 chaperone/DNA topoisomerase II/histidine kinase"/>
    <property type="match status" value="1"/>
</dbReference>
<keyword evidence="5" id="KW-0418">Kinase</keyword>
<dbReference type="Pfam" id="PF07568">
    <property type="entry name" value="HisKA_2"/>
    <property type="match status" value="1"/>
</dbReference>
<dbReference type="STRING" id="279824.SAMN03080617_02489"/>
<dbReference type="GO" id="GO:0016301">
    <property type="term" value="F:kinase activity"/>
    <property type="evidence" value="ECO:0007669"/>
    <property type="project" value="UniProtKB-KW"/>
</dbReference>
<accession>A0A1G5YEF9</accession>
<dbReference type="Gene3D" id="3.30.565.10">
    <property type="entry name" value="Histidine kinase-like ATPase, C-terminal domain"/>
    <property type="match status" value="1"/>
</dbReference>
<dbReference type="Gene3D" id="3.30.450.20">
    <property type="entry name" value="PAS domain"/>
    <property type="match status" value="1"/>
</dbReference>
<evidence type="ECO:0000313" key="5">
    <source>
        <dbReference type="EMBL" id="SDA81018.1"/>
    </source>
</evidence>
<dbReference type="SUPFAM" id="SSF48452">
    <property type="entry name" value="TPR-like"/>
    <property type="match status" value="2"/>
</dbReference>
<evidence type="ECO:0000259" key="4">
    <source>
        <dbReference type="PROSITE" id="PS50109"/>
    </source>
</evidence>
<feature type="domain" description="Histidine kinase" evidence="4">
    <location>
        <begin position="546"/>
        <end position="739"/>
    </location>
</feature>
<feature type="repeat" description="TPR" evidence="1">
    <location>
        <begin position="376"/>
        <end position="409"/>
    </location>
</feature>
<dbReference type="Gene3D" id="1.25.40.10">
    <property type="entry name" value="Tetratricopeptide repeat domain"/>
    <property type="match status" value="2"/>
</dbReference>
<protein>
    <submittedName>
        <fullName evidence="5">Two-component sensor histidine kinase, contains HisKA and HATPase domains</fullName>
    </submittedName>
</protein>
<feature type="coiled-coil region" evidence="2">
    <location>
        <begin position="451"/>
        <end position="494"/>
    </location>
</feature>
<keyword evidence="2" id="KW-0175">Coiled coil</keyword>
<evidence type="ECO:0000256" key="3">
    <source>
        <dbReference type="SAM" id="Phobius"/>
    </source>
</evidence>
<dbReference type="RefSeq" id="WP_092730414.1">
    <property type="nucleotide sequence ID" value="NZ_FMXE01000016.1"/>
</dbReference>
<dbReference type="PANTHER" id="PTHR43065">
    <property type="entry name" value="SENSOR HISTIDINE KINASE"/>
    <property type="match status" value="1"/>
</dbReference>
<reference evidence="6" key="1">
    <citation type="submission" date="2016-10" db="EMBL/GenBank/DDBJ databases">
        <authorList>
            <person name="Varghese N."/>
            <person name="Submissions S."/>
        </authorList>
    </citation>
    <scope>NUCLEOTIDE SEQUENCE [LARGE SCALE GENOMIC DNA]</scope>
    <source>
        <strain evidence="6">DSM 22703</strain>
    </source>
</reference>
<keyword evidence="1" id="KW-0802">TPR repeat</keyword>
<dbReference type="Pfam" id="PF02518">
    <property type="entry name" value="HATPase_c"/>
    <property type="match status" value="1"/>
</dbReference>
<dbReference type="PROSITE" id="PS50005">
    <property type="entry name" value="TPR"/>
    <property type="match status" value="1"/>
</dbReference>
<dbReference type="InterPro" id="IPR011990">
    <property type="entry name" value="TPR-like_helical_dom_sf"/>
</dbReference>
<keyword evidence="3" id="KW-1133">Transmembrane helix</keyword>
<dbReference type="PROSITE" id="PS50109">
    <property type="entry name" value="HIS_KIN"/>
    <property type="match status" value="1"/>
</dbReference>
<name>A0A1G5YEF9_9BACT</name>
<sequence>MIQDKQSSVKIYFFLLSFFLIGNAFSQQGTWAKDSLSFYEKIFWNQVGIKDTAAAIKTINYIQEKGAEDLDAKIFDFFSATMAREKEIVISNVLGELLSAQGTLEFFRGDIMASKAAFKKAKLIYSKAKLLNQVAGMAMNIGVMHEKGGYYDSAILNYQEALPIFELQKDISSLASVNENIALAYLNQSQYPKALTHISKSDSLLSTYLDSINNRWIGFYFNKYLILKELNRQDEGFEVLLKALRIAEHNKNQSAIAKVHYKLSDVFDYKGDSQKQYSSLLKAKSYFKNTQNLLDIANVNSSLLNYHFSSGDLDSASLYAQKCLEFFEPYGFQEETGITYGMLGNVAFKKNNYTDAVIYFEKALARFADQKSQNYAGYLFNIGYAYTKTGDYKSALDYLEKSLAIRKELKGYSDLQESYQGLAETYQKKGDYKNAYDYLSLYQVYKDSAFNETKNKQLTELETQYETEKKDKAIADLEQEKELQNLRADKQQAQIYLSIGGLVILLGVAGLFFRQATLRKKYNMELEFKNGEIAKQNAERELLLKEIHHRVKNNLQIISSLLSMQTRGLKDDKMKDAMKESQSRVKTMALIHEKLYQYENLSKINMQEYIQQLSEFLTQTYRSDKDIKITINAADINLDMDTAIPLGLITNELLSNSLKYAFEDSESGEIIISFSQLESGAYKLLITDTGKGLDENLDIDAAKSLGLKLVRTLTRQINGQLRIVHHPGATFEIDFSEQKLAA</sequence>
<gene>
    <name evidence="5" type="ORF">SAMN03080617_02489</name>
</gene>
<evidence type="ECO:0000313" key="6">
    <source>
        <dbReference type="Proteomes" id="UP000198756"/>
    </source>
</evidence>
<feature type="coiled-coil region" evidence="2">
    <location>
        <begin position="519"/>
        <end position="546"/>
    </location>
</feature>
<proteinExistence type="predicted"/>
<dbReference type="SMART" id="SM00387">
    <property type="entry name" value="HATPase_c"/>
    <property type="match status" value="1"/>
</dbReference>
<dbReference type="Pfam" id="PF13424">
    <property type="entry name" value="TPR_12"/>
    <property type="match status" value="1"/>
</dbReference>
<keyword evidence="3" id="KW-0812">Transmembrane</keyword>
<dbReference type="Pfam" id="PF13181">
    <property type="entry name" value="TPR_8"/>
    <property type="match status" value="1"/>
</dbReference>
<feature type="transmembrane region" description="Helical" evidence="3">
    <location>
        <begin position="495"/>
        <end position="513"/>
    </location>
</feature>
<keyword evidence="3" id="KW-0472">Membrane</keyword>
<dbReference type="AlphaFoldDB" id="A0A1G5YEF9"/>